<accession>A0A8T0JRD9</accession>
<comment type="caution">
    <text evidence="1">The sequence shown here is derived from an EMBL/GenBank/DDBJ whole genome shotgun (WGS) entry which is preliminary data.</text>
</comment>
<evidence type="ECO:0000313" key="1">
    <source>
        <dbReference type="EMBL" id="KAG2380664.1"/>
    </source>
</evidence>
<gene>
    <name evidence="1" type="ORF">HKW66_Vig0200360</name>
</gene>
<dbReference type="AlphaFoldDB" id="A0A8T0JRD9"/>
<sequence length="84" mass="8592">MLNCLLDLLDADLSNTHSSGVIGLIPLLEFGGDFRGEGLIVVDVGATNGGFEAIGLGLEAGVDAGLESVKEKKGTFEEGEGERG</sequence>
<protein>
    <submittedName>
        <fullName evidence="1">Uncharacterized protein</fullName>
    </submittedName>
</protein>
<dbReference type="EMBL" id="JABFOF010000009">
    <property type="protein sequence ID" value="KAG2380664.1"/>
    <property type="molecule type" value="Genomic_DNA"/>
</dbReference>
<dbReference type="Proteomes" id="UP000743370">
    <property type="component" value="Unassembled WGS sequence"/>
</dbReference>
<organism evidence="1 2">
    <name type="scientific">Phaseolus angularis</name>
    <name type="common">Azuki bean</name>
    <name type="synonym">Vigna angularis</name>
    <dbReference type="NCBI Taxonomy" id="3914"/>
    <lineage>
        <taxon>Eukaryota</taxon>
        <taxon>Viridiplantae</taxon>
        <taxon>Streptophyta</taxon>
        <taxon>Embryophyta</taxon>
        <taxon>Tracheophyta</taxon>
        <taxon>Spermatophyta</taxon>
        <taxon>Magnoliopsida</taxon>
        <taxon>eudicotyledons</taxon>
        <taxon>Gunneridae</taxon>
        <taxon>Pentapetalae</taxon>
        <taxon>rosids</taxon>
        <taxon>fabids</taxon>
        <taxon>Fabales</taxon>
        <taxon>Fabaceae</taxon>
        <taxon>Papilionoideae</taxon>
        <taxon>50 kb inversion clade</taxon>
        <taxon>NPAAA clade</taxon>
        <taxon>indigoferoid/millettioid clade</taxon>
        <taxon>Phaseoleae</taxon>
        <taxon>Vigna</taxon>
    </lineage>
</organism>
<proteinExistence type="predicted"/>
<evidence type="ECO:0000313" key="2">
    <source>
        <dbReference type="Proteomes" id="UP000743370"/>
    </source>
</evidence>
<name>A0A8T0JRD9_PHAAN</name>
<reference evidence="1 2" key="1">
    <citation type="submission" date="2020-05" db="EMBL/GenBank/DDBJ databases">
        <title>Vigna angularis (adzuki bean) Var. LongXiaoDou No. 4 denovo assembly.</title>
        <authorList>
            <person name="Xiang H."/>
        </authorList>
    </citation>
    <scope>NUCLEOTIDE SEQUENCE [LARGE SCALE GENOMIC DNA]</scope>
    <source>
        <tissue evidence="1">Leaf</tissue>
    </source>
</reference>